<evidence type="ECO:0000256" key="2">
    <source>
        <dbReference type="ARBA" id="ARBA00030119"/>
    </source>
</evidence>
<comment type="function">
    <text evidence="6">Involved in pyrimidine base degradation. Catalyzes physiologically the reduction of uracil to 5,6-dihydrouracil (DHU) by using NADH as a specific cosubstrate. It also catalyzes the reverse reaction and the reduction of thymine to 5,6-dihydrothymine (DHT).</text>
</comment>
<dbReference type="GO" id="GO:0051536">
    <property type="term" value="F:iron-sulfur cluster binding"/>
    <property type="evidence" value="ECO:0007669"/>
    <property type="project" value="InterPro"/>
</dbReference>
<comment type="subunit">
    <text evidence="7">Heterotetramer of 2 PreA and 2 PreT subunits.</text>
</comment>
<dbReference type="Pfam" id="PF07992">
    <property type="entry name" value="Pyr_redox_2"/>
    <property type="match status" value="1"/>
</dbReference>
<keyword evidence="1" id="KW-0560">Oxidoreductase</keyword>
<reference evidence="11 12" key="1">
    <citation type="submission" date="2018-07" db="EMBL/GenBank/DDBJ databases">
        <title>Genomic Encyclopedia of Type Strains, Phase III (KMG-III): the genomes of soil and plant-associated and newly described type strains.</title>
        <authorList>
            <person name="Whitman W."/>
        </authorList>
    </citation>
    <scope>NUCLEOTIDE SEQUENCE [LARGE SCALE GENOMIC DNA]</scope>
    <source>
        <strain evidence="11 12">CECT 8488</strain>
    </source>
</reference>
<sequence length="478" mass="50932">MVGVVGIAFPKFRLVSTLGAYQDLAKDGLWETTMTTKRMGLSGKPETAAEMAARFDDLHPPYNEMMAMTESNRCLYCYDAPCTTACPTSIDIPAFIRKISTGNPNGAAKTILEENILGGTCARVCPTETLCEQACVCNELEGGPVPIGRLQRYAVDHFMEADKPHPFGRKPSSGKTVAVVGAGPAGLACAHRLAMLGHDAVVFEAKAKAGGLNEYGLAAYKMTNDFAQKEVDFLLEIGGITIQYEQRLGDNLLLADLSRDYDAVFIGIGLGDVNDLGLEGEDKDGIHSAIDFIEEIRQAPDKRDVAVGDNVIVIGGGNTAIDAAVQAKRLGAGEVTLVYRRGAEQMGATDFEQDLAKLNDVIVRYWSMPSGIKGNGKVESMVFEKAELDGGKLMGTGETYEVKADMVLKAVGQKLLPSGLDGIELNRGKLVLDEKFQTTMGGVFAGGDAVASGEDLTVQAVEDGKQAAHAIDQYLSGM</sequence>
<name>A0A3D9HMQ2_9PROT</name>
<dbReference type="InterPro" id="IPR009051">
    <property type="entry name" value="Helical_ferredxn"/>
</dbReference>
<evidence type="ECO:0000256" key="6">
    <source>
        <dbReference type="ARBA" id="ARBA00049578"/>
    </source>
</evidence>
<comment type="catalytic activity">
    <reaction evidence="4">
        <text>5,6-dihydrothymine + NAD(+) = thymine + NADH + H(+)</text>
        <dbReference type="Rhea" id="RHEA:28791"/>
        <dbReference type="ChEBI" id="CHEBI:15378"/>
        <dbReference type="ChEBI" id="CHEBI:17821"/>
        <dbReference type="ChEBI" id="CHEBI:27468"/>
        <dbReference type="ChEBI" id="CHEBI:57540"/>
        <dbReference type="ChEBI" id="CHEBI:57945"/>
        <dbReference type="EC" id="1.3.1.1"/>
    </reaction>
</comment>
<evidence type="ECO:0000256" key="1">
    <source>
        <dbReference type="ARBA" id="ARBA00023002"/>
    </source>
</evidence>
<evidence type="ECO:0000259" key="9">
    <source>
        <dbReference type="Pfam" id="PF07992"/>
    </source>
</evidence>
<evidence type="ECO:0000256" key="8">
    <source>
        <dbReference type="ARBA" id="ARBA00049728"/>
    </source>
</evidence>
<protein>
    <recommendedName>
        <fullName evidence="8">dihydrouracil dehydrogenase (NAD(+))</fullName>
        <ecNumber evidence="8">1.3.1.1</ecNumber>
    </recommendedName>
    <alternativeName>
        <fullName evidence="3">Dihydrothymine dehydrogenase</fullName>
    </alternativeName>
    <alternativeName>
        <fullName evidence="2">Dihydrouracil dehydrogenase</fullName>
    </alternativeName>
</protein>
<organism evidence="11 12">
    <name type="scientific">Aestuariispira insulae</name>
    <dbReference type="NCBI Taxonomy" id="1461337"/>
    <lineage>
        <taxon>Bacteria</taxon>
        <taxon>Pseudomonadati</taxon>
        <taxon>Pseudomonadota</taxon>
        <taxon>Alphaproteobacteria</taxon>
        <taxon>Rhodospirillales</taxon>
        <taxon>Kiloniellaceae</taxon>
        <taxon>Aestuariispira</taxon>
    </lineage>
</organism>
<dbReference type="AlphaFoldDB" id="A0A3D9HMQ2"/>
<evidence type="ECO:0000313" key="12">
    <source>
        <dbReference type="Proteomes" id="UP000256845"/>
    </source>
</evidence>
<evidence type="ECO:0000256" key="3">
    <source>
        <dbReference type="ARBA" id="ARBA00032722"/>
    </source>
</evidence>
<evidence type="ECO:0000313" key="11">
    <source>
        <dbReference type="EMBL" id="RED50787.1"/>
    </source>
</evidence>
<evidence type="ECO:0000256" key="4">
    <source>
        <dbReference type="ARBA" id="ARBA00047685"/>
    </source>
</evidence>
<dbReference type="EC" id="1.3.1.1" evidence="8"/>
<dbReference type="Gene3D" id="1.10.1060.10">
    <property type="entry name" value="Alpha-helical ferredoxin"/>
    <property type="match status" value="1"/>
</dbReference>
<dbReference type="PANTHER" id="PTHR43073:SF2">
    <property type="entry name" value="DIHYDROPYRIMIDINE DEHYDROGENASE [NADP(+)]"/>
    <property type="match status" value="1"/>
</dbReference>
<proteinExistence type="predicted"/>
<feature type="domain" description="FAD/NAD(P)-binding" evidence="9">
    <location>
        <begin position="176"/>
        <end position="464"/>
    </location>
</feature>
<gene>
    <name evidence="11" type="ORF">DFP90_10459</name>
</gene>
<dbReference type="PANTHER" id="PTHR43073">
    <property type="entry name" value="DIHYDROPYRIMIDINE DEHYDROGENASE [NADP(+)]"/>
    <property type="match status" value="1"/>
</dbReference>
<dbReference type="Pfam" id="PF14691">
    <property type="entry name" value="Fer4_20"/>
    <property type="match status" value="1"/>
</dbReference>
<comment type="caution">
    <text evidence="11">The sequence shown here is derived from an EMBL/GenBank/DDBJ whole genome shotgun (WGS) entry which is preliminary data.</text>
</comment>
<dbReference type="InterPro" id="IPR023753">
    <property type="entry name" value="FAD/NAD-binding_dom"/>
</dbReference>
<evidence type="ECO:0000259" key="10">
    <source>
        <dbReference type="Pfam" id="PF14691"/>
    </source>
</evidence>
<comment type="catalytic activity">
    <reaction evidence="5">
        <text>5,6-dihydrouracil + NAD(+) = uracil + NADH + H(+)</text>
        <dbReference type="Rhea" id="RHEA:20189"/>
        <dbReference type="ChEBI" id="CHEBI:15378"/>
        <dbReference type="ChEBI" id="CHEBI:15901"/>
        <dbReference type="ChEBI" id="CHEBI:17568"/>
        <dbReference type="ChEBI" id="CHEBI:57540"/>
        <dbReference type="ChEBI" id="CHEBI:57945"/>
        <dbReference type="EC" id="1.3.1.1"/>
    </reaction>
</comment>
<dbReference type="Proteomes" id="UP000256845">
    <property type="component" value="Unassembled WGS sequence"/>
</dbReference>
<dbReference type="SUPFAM" id="SSF46548">
    <property type="entry name" value="alpha-helical ferredoxin"/>
    <property type="match status" value="1"/>
</dbReference>
<dbReference type="SUPFAM" id="SSF51971">
    <property type="entry name" value="Nucleotide-binding domain"/>
    <property type="match status" value="2"/>
</dbReference>
<feature type="domain" description="Dihydroprymidine dehydrogenase" evidence="10">
    <location>
        <begin position="53"/>
        <end position="161"/>
    </location>
</feature>
<dbReference type="Gene3D" id="3.50.50.60">
    <property type="entry name" value="FAD/NAD(P)-binding domain"/>
    <property type="match status" value="2"/>
</dbReference>
<dbReference type="EMBL" id="QRDW01000004">
    <property type="protein sequence ID" value="RED50787.1"/>
    <property type="molecule type" value="Genomic_DNA"/>
</dbReference>
<dbReference type="InterPro" id="IPR028261">
    <property type="entry name" value="DPD_II"/>
</dbReference>
<dbReference type="PRINTS" id="PR00368">
    <property type="entry name" value="FADPNR"/>
</dbReference>
<keyword evidence="12" id="KW-1185">Reference proteome</keyword>
<dbReference type="GO" id="GO:0004159">
    <property type="term" value="F:dihydropyrimidine dehydrogenase (NAD+) activity"/>
    <property type="evidence" value="ECO:0007669"/>
    <property type="project" value="UniProtKB-EC"/>
</dbReference>
<accession>A0A3D9HMQ2</accession>
<dbReference type="InterPro" id="IPR036188">
    <property type="entry name" value="FAD/NAD-bd_sf"/>
</dbReference>
<evidence type="ECO:0000256" key="5">
    <source>
        <dbReference type="ARBA" id="ARBA00048792"/>
    </source>
</evidence>
<evidence type="ECO:0000256" key="7">
    <source>
        <dbReference type="ARBA" id="ARBA00049714"/>
    </source>
</evidence>
<dbReference type="PRINTS" id="PR00469">
    <property type="entry name" value="PNDRDTASEII"/>
</dbReference>